<dbReference type="PROSITE" id="PS51470">
    <property type="entry name" value="FG_GAP"/>
    <property type="match status" value="1"/>
</dbReference>
<dbReference type="InterPro" id="IPR028994">
    <property type="entry name" value="Integrin_alpha_N"/>
</dbReference>
<evidence type="ECO:0000256" key="2">
    <source>
        <dbReference type="ARBA" id="ARBA00008054"/>
    </source>
</evidence>
<feature type="repeat" description="FG-GAP" evidence="10">
    <location>
        <begin position="169"/>
        <end position="228"/>
    </location>
</feature>
<dbReference type="Pfam" id="PF01839">
    <property type="entry name" value="FG-GAP"/>
    <property type="match status" value="1"/>
</dbReference>
<comment type="similarity">
    <text evidence="2 11">Belongs to the integrin alpha chain family.</text>
</comment>
<evidence type="ECO:0000256" key="1">
    <source>
        <dbReference type="ARBA" id="ARBA00004479"/>
    </source>
</evidence>
<evidence type="ECO:0000259" key="12">
    <source>
        <dbReference type="Pfam" id="PF08441"/>
    </source>
</evidence>
<evidence type="ECO:0000256" key="3">
    <source>
        <dbReference type="ARBA" id="ARBA00022729"/>
    </source>
</evidence>
<gene>
    <name evidence="13" type="ORF">BSL78_12448</name>
</gene>
<evidence type="ECO:0000256" key="10">
    <source>
        <dbReference type="PROSITE-ProRule" id="PRU00803"/>
    </source>
</evidence>
<reference evidence="13 14" key="1">
    <citation type="journal article" date="2017" name="PLoS Biol.">
        <title>The sea cucumber genome provides insights into morphological evolution and visceral regeneration.</title>
        <authorList>
            <person name="Zhang X."/>
            <person name="Sun L."/>
            <person name="Yuan J."/>
            <person name="Sun Y."/>
            <person name="Gao Y."/>
            <person name="Zhang L."/>
            <person name="Li S."/>
            <person name="Dai H."/>
            <person name="Hamel J.F."/>
            <person name="Liu C."/>
            <person name="Yu Y."/>
            <person name="Liu S."/>
            <person name="Lin W."/>
            <person name="Guo K."/>
            <person name="Jin S."/>
            <person name="Xu P."/>
            <person name="Storey K.B."/>
            <person name="Huan P."/>
            <person name="Zhang T."/>
            <person name="Zhou Y."/>
            <person name="Zhang J."/>
            <person name="Lin C."/>
            <person name="Li X."/>
            <person name="Xing L."/>
            <person name="Huo D."/>
            <person name="Sun M."/>
            <person name="Wang L."/>
            <person name="Mercier A."/>
            <person name="Li F."/>
            <person name="Yang H."/>
            <person name="Xiang J."/>
        </authorList>
    </citation>
    <scope>NUCLEOTIDE SEQUENCE [LARGE SCALE GENOMIC DNA]</scope>
    <source>
        <strain evidence="13">Shaxun</strain>
        <tissue evidence="13">Muscle</tissue>
    </source>
</reference>
<evidence type="ECO:0000256" key="7">
    <source>
        <dbReference type="ARBA" id="ARBA00023136"/>
    </source>
</evidence>
<dbReference type="Gene3D" id="2.130.10.130">
    <property type="entry name" value="Integrin alpha, N-terminal"/>
    <property type="match status" value="2"/>
</dbReference>
<dbReference type="AlphaFoldDB" id="A0A2G8KRN3"/>
<keyword evidence="6 11" id="KW-0401">Integrin</keyword>
<dbReference type="GO" id="GO:0007160">
    <property type="term" value="P:cell-matrix adhesion"/>
    <property type="evidence" value="ECO:0007669"/>
    <property type="project" value="TreeGrafter"/>
</dbReference>
<keyword evidence="8 11" id="KW-0675">Receptor</keyword>
<dbReference type="SUPFAM" id="SSF69179">
    <property type="entry name" value="Integrin domains"/>
    <property type="match status" value="1"/>
</dbReference>
<dbReference type="GO" id="GO:0008305">
    <property type="term" value="C:integrin complex"/>
    <property type="evidence" value="ECO:0007669"/>
    <property type="project" value="InterPro"/>
</dbReference>
<dbReference type="PANTHER" id="PTHR23220:SF134">
    <property type="entry name" value="INTEGRIN ALPHA-2 DOMAIN-CONTAINING PROTEIN"/>
    <property type="match status" value="1"/>
</dbReference>
<name>A0A2G8KRN3_STIJA</name>
<dbReference type="InterPro" id="IPR013649">
    <property type="entry name" value="Integrin_alpha_Ig-like_1"/>
</dbReference>
<comment type="caution">
    <text evidence="13">The sequence shown here is derived from an EMBL/GenBank/DDBJ whole genome shotgun (WGS) entry which is preliminary data.</text>
</comment>
<dbReference type="EMBL" id="MRZV01000409">
    <property type="protein sequence ID" value="PIK50666.1"/>
    <property type="molecule type" value="Genomic_DNA"/>
</dbReference>
<evidence type="ECO:0000313" key="14">
    <source>
        <dbReference type="Proteomes" id="UP000230750"/>
    </source>
</evidence>
<dbReference type="InterPro" id="IPR013519">
    <property type="entry name" value="Int_alpha_beta-p"/>
</dbReference>
<dbReference type="GO" id="GO:0005178">
    <property type="term" value="F:integrin binding"/>
    <property type="evidence" value="ECO:0007669"/>
    <property type="project" value="TreeGrafter"/>
</dbReference>
<feature type="domain" description="Integrin alpha first immunoglubulin-like" evidence="12">
    <location>
        <begin position="279"/>
        <end position="325"/>
    </location>
</feature>
<keyword evidence="7" id="KW-0472">Membrane</keyword>
<evidence type="ECO:0000256" key="8">
    <source>
        <dbReference type="ARBA" id="ARBA00023170"/>
    </source>
</evidence>
<keyword evidence="9" id="KW-0325">Glycoprotein</keyword>
<protein>
    <submittedName>
        <fullName evidence="13">Putative integrin alpha-9 isoform X1</fullName>
    </submittedName>
</protein>
<dbReference type="GO" id="GO:0009897">
    <property type="term" value="C:external side of plasma membrane"/>
    <property type="evidence" value="ECO:0007669"/>
    <property type="project" value="TreeGrafter"/>
</dbReference>
<organism evidence="13 14">
    <name type="scientific">Stichopus japonicus</name>
    <name type="common">Sea cucumber</name>
    <dbReference type="NCBI Taxonomy" id="307972"/>
    <lineage>
        <taxon>Eukaryota</taxon>
        <taxon>Metazoa</taxon>
        <taxon>Echinodermata</taxon>
        <taxon>Eleutherozoa</taxon>
        <taxon>Echinozoa</taxon>
        <taxon>Holothuroidea</taxon>
        <taxon>Aspidochirotacea</taxon>
        <taxon>Aspidochirotida</taxon>
        <taxon>Stichopodidae</taxon>
        <taxon>Apostichopus</taxon>
    </lineage>
</organism>
<dbReference type="InterPro" id="IPR000413">
    <property type="entry name" value="Integrin_alpha"/>
</dbReference>
<evidence type="ECO:0000256" key="11">
    <source>
        <dbReference type="RuleBase" id="RU003762"/>
    </source>
</evidence>
<dbReference type="Proteomes" id="UP000230750">
    <property type="component" value="Unassembled WGS sequence"/>
</dbReference>
<evidence type="ECO:0000256" key="5">
    <source>
        <dbReference type="ARBA" id="ARBA00022889"/>
    </source>
</evidence>
<comment type="subcellular location">
    <subcellularLocation>
        <location evidence="1 11">Membrane</location>
        <topology evidence="1 11">Single-pass type I membrane protein</topology>
    </subcellularLocation>
</comment>
<dbReference type="STRING" id="307972.A0A2G8KRN3"/>
<evidence type="ECO:0000256" key="4">
    <source>
        <dbReference type="ARBA" id="ARBA00022737"/>
    </source>
</evidence>
<dbReference type="OrthoDB" id="5317514at2759"/>
<dbReference type="PANTHER" id="PTHR23220">
    <property type="entry name" value="INTEGRIN ALPHA"/>
    <property type="match status" value="1"/>
</dbReference>
<dbReference type="GO" id="GO:0098609">
    <property type="term" value="P:cell-cell adhesion"/>
    <property type="evidence" value="ECO:0007669"/>
    <property type="project" value="TreeGrafter"/>
</dbReference>
<evidence type="ECO:0000256" key="9">
    <source>
        <dbReference type="ARBA" id="ARBA00023180"/>
    </source>
</evidence>
<keyword evidence="5 11" id="KW-0130">Cell adhesion</keyword>
<proteinExistence type="inferred from homology"/>
<dbReference type="PRINTS" id="PR01185">
    <property type="entry name" value="INTEGRINA"/>
</dbReference>
<dbReference type="Gene3D" id="2.60.40.1460">
    <property type="entry name" value="Integrin domains. Chain A, domain 2"/>
    <property type="match status" value="1"/>
</dbReference>
<evidence type="ECO:0000313" key="13">
    <source>
        <dbReference type="EMBL" id="PIK50666.1"/>
    </source>
</evidence>
<dbReference type="GO" id="GO:0033627">
    <property type="term" value="P:cell adhesion mediated by integrin"/>
    <property type="evidence" value="ECO:0007669"/>
    <property type="project" value="TreeGrafter"/>
</dbReference>
<keyword evidence="14" id="KW-1185">Reference proteome</keyword>
<dbReference type="InterPro" id="IPR013517">
    <property type="entry name" value="FG-GAP"/>
</dbReference>
<dbReference type="GO" id="GO:0007229">
    <property type="term" value="P:integrin-mediated signaling pathway"/>
    <property type="evidence" value="ECO:0007669"/>
    <property type="project" value="UniProtKB-KW"/>
</dbReference>
<accession>A0A2G8KRN3</accession>
<evidence type="ECO:0000256" key="6">
    <source>
        <dbReference type="ARBA" id="ARBA00023037"/>
    </source>
</evidence>
<dbReference type="SMART" id="SM00191">
    <property type="entry name" value="Int_alpha"/>
    <property type="match status" value="3"/>
</dbReference>
<sequence length="329" mass="35554">MIQGNENSPGRIDVKDNQWLGVSLSAEDKEEGLISACGHRYANNHFFESETGFTRNDSYPIGVCYKFKIISDREKDVGKKFPCLDGTVLVDNHTSFSYPEPSLFTDNSEYETEYNGYAVASGHFVGLNDTVQGVAGAPRAKETGKVTIYDIANKTKYQEIFGEKTNPLKLVQEIQGMQAIGARFGSAISGCGDINNDSFIDVVIGAPYEDDGAGAIYIYLGAKDGVDPHFSQRVSGASLDPPVKTLGISVHGGVDMDGNLYPDVAVGAYEKDTAFLFKAKPIVDITAWLEINPQSLDPGEKGCDLSGEMHACVNLTVCFKFSGVSAHLD</sequence>
<dbReference type="Pfam" id="PF08441">
    <property type="entry name" value="Integrin_A_Ig_1"/>
    <property type="match status" value="1"/>
</dbReference>
<keyword evidence="3" id="KW-0732">Signal</keyword>
<dbReference type="SUPFAM" id="SSF69318">
    <property type="entry name" value="Integrin alpha N-terminal domain"/>
    <property type="match status" value="1"/>
</dbReference>
<dbReference type="InterPro" id="IPR032695">
    <property type="entry name" value="Integrin_dom_sf"/>
</dbReference>
<keyword evidence="4" id="KW-0677">Repeat</keyword>